<accession>A0ABR3A4I0</accession>
<dbReference type="SUPFAM" id="SSF53756">
    <property type="entry name" value="UDP-Glycosyltransferase/glycogen phosphorylase"/>
    <property type="match status" value="1"/>
</dbReference>
<dbReference type="PANTHER" id="PTHR48045">
    <property type="entry name" value="UDP-GLYCOSYLTRANSFERASE 72B1"/>
    <property type="match status" value="1"/>
</dbReference>
<gene>
    <name evidence="3" type="ORF">AAF712_004689</name>
</gene>
<evidence type="ECO:0000256" key="2">
    <source>
        <dbReference type="SAM" id="MobiDB-lite"/>
    </source>
</evidence>
<dbReference type="EMBL" id="JBBXMP010000019">
    <property type="protein sequence ID" value="KAL0068302.1"/>
    <property type="molecule type" value="Genomic_DNA"/>
</dbReference>
<keyword evidence="4" id="KW-1185">Reference proteome</keyword>
<keyword evidence="1" id="KW-0808">Transferase</keyword>
<evidence type="ECO:0000313" key="4">
    <source>
        <dbReference type="Proteomes" id="UP001437256"/>
    </source>
</evidence>
<dbReference type="PANTHER" id="PTHR48045:SF31">
    <property type="entry name" value="UDP-GLYCOSYLTRANSFERASE 76B1-LIKE"/>
    <property type="match status" value="1"/>
</dbReference>
<evidence type="ECO:0000256" key="1">
    <source>
        <dbReference type="ARBA" id="ARBA00022679"/>
    </source>
</evidence>
<protein>
    <recommendedName>
        <fullName evidence="5">UDP-Glycosyltransferase/glycogen phosphorylase</fullName>
    </recommendedName>
</protein>
<proteinExistence type="predicted"/>
<evidence type="ECO:0008006" key="5">
    <source>
        <dbReference type="Google" id="ProtNLM"/>
    </source>
</evidence>
<reference evidence="3 4" key="1">
    <citation type="submission" date="2024-05" db="EMBL/GenBank/DDBJ databases">
        <title>A draft genome resource for the thread blight pathogen Marasmius tenuissimus strain MS-2.</title>
        <authorList>
            <person name="Yulfo-Soto G.E."/>
            <person name="Baruah I.K."/>
            <person name="Amoako-Attah I."/>
            <person name="Bukari Y."/>
            <person name="Meinhardt L.W."/>
            <person name="Bailey B.A."/>
            <person name="Cohen S.P."/>
        </authorList>
    </citation>
    <scope>NUCLEOTIDE SEQUENCE [LARGE SCALE GENOMIC DNA]</scope>
    <source>
        <strain evidence="3 4">MS-2</strain>
    </source>
</reference>
<organism evidence="3 4">
    <name type="scientific">Marasmius tenuissimus</name>
    <dbReference type="NCBI Taxonomy" id="585030"/>
    <lineage>
        <taxon>Eukaryota</taxon>
        <taxon>Fungi</taxon>
        <taxon>Dikarya</taxon>
        <taxon>Basidiomycota</taxon>
        <taxon>Agaricomycotina</taxon>
        <taxon>Agaricomycetes</taxon>
        <taxon>Agaricomycetidae</taxon>
        <taxon>Agaricales</taxon>
        <taxon>Marasmiineae</taxon>
        <taxon>Marasmiaceae</taxon>
        <taxon>Marasmius</taxon>
    </lineage>
</organism>
<comment type="caution">
    <text evidence="3">The sequence shown here is derived from an EMBL/GenBank/DDBJ whole genome shotgun (WGS) entry which is preliminary data.</text>
</comment>
<dbReference type="Gene3D" id="3.40.50.2000">
    <property type="entry name" value="Glycogen Phosphorylase B"/>
    <property type="match status" value="1"/>
</dbReference>
<dbReference type="CDD" id="cd03784">
    <property type="entry name" value="GT1_Gtf-like"/>
    <property type="match status" value="1"/>
</dbReference>
<dbReference type="Proteomes" id="UP001437256">
    <property type="component" value="Unassembled WGS sequence"/>
</dbReference>
<dbReference type="InterPro" id="IPR002213">
    <property type="entry name" value="UDP_glucos_trans"/>
</dbReference>
<sequence>MGKTWYTVGPLSLPPGPGQDKRSSEEVEFLDRMYERCGEQSVVYVGILLIAFGSVPWQTLPDKLWVVIDELIDHGVPFILARPSKSSHVPEEQKIKIRESGIGLEIGWADQEAILSHPATGWFISHGGWNSIQESFVHKVPCIFWPFHTDQPYNAAMISLKYEAGFELLSSFTAEAVREEVRHLLVKMKGDEGRVVRRNAESLALAVHESWGGGQESSTNLECFLKKFVDPVDL</sequence>
<dbReference type="Pfam" id="PF00201">
    <property type="entry name" value="UDPGT"/>
    <property type="match status" value="1"/>
</dbReference>
<feature type="region of interest" description="Disordered" evidence="2">
    <location>
        <begin position="1"/>
        <end position="22"/>
    </location>
</feature>
<name>A0ABR3A4I0_9AGAR</name>
<evidence type="ECO:0000313" key="3">
    <source>
        <dbReference type="EMBL" id="KAL0068302.1"/>
    </source>
</evidence>